<dbReference type="STRING" id="1758178.GCA_001550095_00641"/>
<proteinExistence type="predicted"/>
<dbReference type="Gene3D" id="2.170.16.10">
    <property type="entry name" value="Hedgehog/Intein (Hint) domain"/>
    <property type="match status" value="1"/>
</dbReference>
<dbReference type="Pfam" id="PF13403">
    <property type="entry name" value="Hint_2"/>
    <property type="match status" value="1"/>
</dbReference>
<accession>A0A291GC71</accession>
<sequence>MRTGYSGTFVIAWTQGELDGLSNAPLTALNVGASWRWTGEAVCVDGARDVYVLDGAIGRAELHQRAAQSVRRLIGAAVADVPIYQDKEARGRLFDGGFDVTDGLKRYEITLIDTPHLGAPLLMFVGEVPPSDTDLWVVSTHVASARDAEESRPGGVICFTSGTKVLTPQGPRAVEALREGDAVQTKDNGVQKLRWIGQRHMSGARLYALPQLRPIRFRADALGMGQPDEDLIVSPNHRMLLRGPAARDLFNADEVLVAARDLVNDRSITVERHLRAVEYIHLLFDAHEVIFANGLETESYHPGFTDLAMVEEEQRARLLERFPHLADQPGDYGPAARRTLSAAEAAILLHNVA</sequence>
<evidence type="ECO:0000313" key="2">
    <source>
        <dbReference type="EMBL" id="ATG47748.1"/>
    </source>
</evidence>
<dbReference type="InterPro" id="IPR028992">
    <property type="entry name" value="Hedgehog/Intein_dom"/>
</dbReference>
<evidence type="ECO:0000313" key="3">
    <source>
        <dbReference type="Proteomes" id="UP000217935"/>
    </source>
</evidence>
<dbReference type="AlphaFoldDB" id="A0A291GC71"/>
<dbReference type="EMBL" id="CP022196">
    <property type="protein sequence ID" value="ATG47748.1"/>
    <property type="molecule type" value="Genomic_DNA"/>
</dbReference>
<dbReference type="InterPro" id="IPR036844">
    <property type="entry name" value="Hint_dom_sf"/>
</dbReference>
<dbReference type="KEGG" id="ceh:CEW89_09330"/>
<name>A0A291GC71_9RHOB</name>
<reference evidence="2 3" key="1">
    <citation type="submission" date="2017-06" db="EMBL/GenBank/DDBJ databases">
        <title>Celeribacter sp. TSPH2 complete genome sequence.</title>
        <authorList>
            <person name="Woo J.-H."/>
            <person name="Kim H.-S."/>
        </authorList>
    </citation>
    <scope>NUCLEOTIDE SEQUENCE [LARGE SCALE GENOMIC DNA]</scope>
    <source>
        <strain evidence="2 3">TSPH2</strain>
    </source>
</reference>
<evidence type="ECO:0000259" key="1">
    <source>
        <dbReference type="Pfam" id="PF13403"/>
    </source>
</evidence>
<dbReference type="OrthoDB" id="6305173at2"/>
<keyword evidence="3" id="KW-1185">Reference proteome</keyword>
<dbReference type="RefSeq" id="WP_096805709.1">
    <property type="nucleotide sequence ID" value="NZ_CP022196.1"/>
</dbReference>
<protein>
    <submittedName>
        <fullName evidence="2">Hemolysin-type calcium-binding protein</fullName>
    </submittedName>
</protein>
<gene>
    <name evidence="2" type="ORF">CEW89_09330</name>
</gene>
<feature type="domain" description="Hedgehog/Intein (Hint)" evidence="1">
    <location>
        <begin position="157"/>
        <end position="303"/>
    </location>
</feature>
<dbReference type="SUPFAM" id="SSF51294">
    <property type="entry name" value="Hedgehog/intein (Hint) domain"/>
    <property type="match status" value="1"/>
</dbReference>
<dbReference type="Proteomes" id="UP000217935">
    <property type="component" value="Chromosome"/>
</dbReference>
<organism evidence="2 3">
    <name type="scientific">Celeribacter ethanolicus</name>
    <dbReference type="NCBI Taxonomy" id="1758178"/>
    <lineage>
        <taxon>Bacteria</taxon>
        <taxon>Pseudomonadati</taxon>
        <taxon>Pseudomonadota</taxon>
        <taxon>Alphaproteobacteria</taxon>
        <taxon>Rhodobacterales</taxon>
        <taxon>Roseobacteraceae</taxon>
        <taxon>Celeribacter</taxon>
    </lineage>
</organism>